<keyword evidence="3" id="KW-0732">Signal</keyword>
<accession>A0A840S2A5</accession>
<dbReference type="EMBL" id="JACHHO010000001">
    <property type="protein sequence ID" value="MBB5202984.1"/>
    <property type="molecule type" value="Genomic_DNA"/>
</dbReference>
<keyword evidence="5" id="KW-1185">Reference proteome</keyword>
<feature type="signal peptide" evidence="3">
    <location>
        <begin position="1"/>
        <end position="21"/>
    </location>
</feature>
<feature type="chain" id="PRO_5033023059" description="CopC domain-containing protein" evidence="3">
    <location>
        <begin position="22"/>
        <end position="185"/>
    </location>
</feature>
<evidence type="ECO:0000313" key="5">
    <source>
        <dbReference type="Proteomes" id="UP000554837"/>
    </source>
</evidence>
<reference evidence="4 5" key="1">
    <citation type="submission" date="2020-08" db="EMBL/GenBank/DDBJ databases">
        <title>Genomic Encyclopedia of Type Strains, Phase IV (KMG-IV): sequencing the most valuable type-strain genomes for metagenomic binning, comparative biology and taxonomic classification.</title>
        <authorList>
            <person name="Goeker M."/>
        </authorList>
    </citation>
    <scope>NUCLEOTIDE SEQUENCE [LARGE SCALE GENOMIC DNA]</scope>
    <source>
        <strain evidence="4 5">DSM 23958</strain>
    </source>
</reference>
<sequence length="185" mass="19263">MNAASVLLCLILAGLPLASRAHGPEGDHDHGPATPAAGPSVLPRTEAATEAFELVATLEPHRLAIVIDRFATNEPVLQAKLTVESGGLKAEARFDPEHGDYAVSSPELLARLRTPGQHALVFTLLAAEESDLLDAQLNVASANDAHTHRPLWVQGAYGAGALLLLGAGVSVGVGVWRRRAVKGGL</sequence>
<evidence type="ECO:0000256" key="1">
    <source>
        <dbReference type="SAM" id="MobiDB-lite"/>
    </source>
</evidence>
<name>A0A840S2A5_9BURK</name>
<protein>
    <recommendedName>
        <fullName evidence="6">CopC domain-containing protein</fullName>
    </recommendedName>
</protein>
<evidence type="ECO:0000256" key="3">
    <source>
        <dbReference type="SAM" id="SignalP"/>
    </source>
</evidence>
<organism evidence="4 5">
    <name type="scientific">Inhella inkyongensis</name>
    <dbReference type="NCBI Taxonomy" id="392593"/>
    <lineage>
        <taxon>Bacteria</taxon>
        <taxon>Pseudomonadati</taxon>
        <taxon>Pseudomonadota</taxon>
        <taxon>Betaproteobacteria</taxon>
        <taxon>Burkholderiales</taxon>
        <taxon>Sphaerotilaceae</taxon>
        <taxon>Inhella</taxon>
    </lineage>
</organism>
<evidence type="ECO:0008006" key="6">
    <source>
        <dbReference type="Google" id="ProtNLM"/>
    </source>
</evidence>
<dbReference type="Proteomes" id="UP000554837">
    <property type="component" value="Unassembled WGS sequence"/>
</dbReference>
<proteinExistence type="predicted"/>
<dbReference type="RefSeq" id="WP_221304898.1">
    <property type="nucleotide sequence ID" value="NZ_CP040709.1"/>
</dbReference>
<keyword evidence="2" id="KW-1133">Transmembrane helix</keyword>
<feature type="transmembrane region" description="Helical" evidence="2">
    <location>
        <begin position="156"/>
        <end position="176"/>
    </location>
</feature>
<keyword evidence="2" id="KW-0472">Membrane</keyword>
<evidence type="ECO:0000256" key="2">
    <source>
        <dbReference type="SAM" id="Phobius"/>
    </source>
</evidence>
<gene>
    <name evidence="4" type="ORF">HNQ51_000277</name>
</gene>
<feature type="region of interest" description="Disordered" evidence="1">
    <location>
        <begin position="22"/>
        <end position="41"/>
    </location>
</feature>
<keyword evidence="2" id="KW-0812">Transmembrane</keyword>
<dbReference type="AlphaFoldDB" id="A0A840S2A5"/>
<evidence type="ECO:0000313" key="4">
    <source>
        <dbReference type="EMBL" id="MBB5202984.1"/>
    </source>
</evidence>
<feature type="compositionally biased region" description="Basic and acidic residues" evidence="1">
    <location>
        <begin position="22"/>
        <end position="31"/>
    </location>
</feature>
<comment type="caution">
    <text evidence="4">The sequence shown here is derived from an EMBL/GenBank/DDBJ whole genome shotgun (WGS) entry which is preliminary data.</text>
</comment>